<feature type="region of interest" description="Disordered" evidence="1">
    <location>
        <begin position="45"/>
        <end position="66"/>
    </location>
</feature>
<feature type="compositionally biased region" description="Basic and acidic residues" evidence="1">
    <location>
        <begin position="239"/>
        <end position="248"/>
    </location>
</feature>
<proteinExistence type="predicted"/>
<dbReference type="EMBL" id="JAMKFB020000008">
    <property type="protein sequence ID" value="KAL0186377.1"/>
    <property type="molecule type" value="Genomic_DNA"/>
</dbReference>
<feature type="region of interest" description="Disordered" evidence="1">
    <location>
        <begin position="162"/>
        <end position="314"/>
    </location>
</feature>
<reference evidence="2 3" key="1">
    <citation type="submission" date="2024-05" db="EMBL/GenBank/DDBJ databases">
        <title>Genome sequencing and assembly of Indian major carp, Cirrhinus mrigala (Hamilton, 1822).</title>
        <authorList>
            <person name="Mohindra V."/>
            <person name="Chowdhury L.M."/>
            <person name="Lal K."/>
            <person name="Jena J.K."/>
        </authorList>
    </citation>
    <scope>NUCLEOTIDE SEQUENCE [LARGE SCALE GENOMIC DNA]</scope>
    <source>
        <strain evidence="2">CM1030</strain>
        <tissue evidence="2">Blood</tissue>
    </source>
</reference>
<feature type="compositionally biased region" description="Polar residues" evidence="1">
    <location>
        <begin position="162"/>
        <end position="174"/>
    </location>
</feature>
<accession>A0ABD0QJM2</accession>
<feature type="compositionally biased region" description="Basic and acidic residues" evidence="1">
    <location>
        <begin position="219"/>
        <end position="231"/>
    </location>
</feature>
<feature type="non-terminal residue" evidence="2">
    <location>
        <position position="1"/>
    </location>
</feature>
<gene>
    <name evidence="2" type="ORF">M9458_018047</name>
</gene>
<protein>
    <submittedName>
        <fullName evidence="2">Uncharacterized protein</fullName>
    </submittedName>
</protein>
<evidence type="ECO:0000313" key="3">
    <source>
        <dbReference type="Proteomes" id="UP001529510"/>
    </source>
</evidence>
<feature type="compositionally biased region" description="Polar residues" evidence="1">
    <location>
        <begin position="190"/>
        <end position="206"/>
    </location>
</feature>
<organism evidence="2 3">
    <name type="scientific">Cirrhinus mrigala</name>
    <name type="common">Mrigala</name>
    <dbReference type="NCBI Taxonomy" id="683832"/>
    <lineage>
        <taxon>Eukaryota</taxon>
        <taxon>Metazoa</taxon>
        <taxon>Chordata</taxon>
        <taxon>Craniata</taxon>
        <taxon>Vertebrata</taxon>
        <taxon>Euteleostomi</taxon>
        <taxon>Actinopterygii</taxon>
        <taxon>Neopterygii</taxon>
        <taxon>Teleostei</taxon>
        <taxon>Ostariophysi</taxon>
        <taxon>Cypriniformes</taxon>
        <taxon>Cyprinidae</taxon>
        <taxon>Labeoninae</taxon>
        <taxon>Labeonini</taxon>
        <taxon>Cirrhinus</taxon>
    </lineage>
</organism>
<comment type="caution">
    <text evidence="2">The sequence shown here is derived from an EMBL/GenBank/DDBJ whole genome shotgun (WGS) entry which is preliminary data.</text>
</comment>
<evidence type="ECO:0000313" key="2">
    <source>
        <dbReference type="EMBL" id="KAL0186377.1"/>
    </source>
</evidence>
<dbReference type="Proteomes" id="UP001529510">
    <property type="component" value="Unassembled WGS sequence"/>
</dbReference>
<feature type="compositionally biased region" description="Basic and acidic residues" evidence="1">
    <location>
        <begin position="276"/>
        <end position="285"/>
    </location>
</feature>
<sequence>LYLALIPSGIFKDVSGDYLLAVPCRRDSSRTVLHGFHSHFKMTSERGKLAPPTSIKQPDTNKRSDFRKKWSRQEKIIWPVAPDGYIPNSVVRSLAPYPQFNHSCANRGLQIKEQIQEDAISAEQKRLLKYFLEKYCPSKEEQQNKDDDGICLEHDIQSVPEETNITASLTSLQNKSEDTKRMTPLRRAVPQSQNLLQNKSPQQNAPSVDDLQMTDSSLEDLKMKDSSVEELRNEEDGEKDQSRCEKNDAFSPKQPKKVKKGQKASFKPPVVVSPRLQEEKDELHQEMMSSIKEQKRSGALKQTMRQKTGSPLKKLKSFVSPLPLMGDRRPNSVLIYLYKRSKAESAHEQVKRAPEVA</sequence>
<dbReference type="AlphaFoldDB" id="A0ABD0QJM2"/>
<evidence type="ECO:0000256" key="1">
    <source>
        <dbReference type="SAM" id="MobiDB-lite"/>
    </source>
</evidence>
<keyword evidence="3" id="KW-1185">Reference proteome</keyword>
<name>A0ABD0QJM2_CIRMR</name>